<feature type="region of interest" description="Disordered" evidence="4">
    <location>
        <begin position="159"/>
        <end position="208"/>
    </location>
</feature>
<dbReference type="InParanoid" id="A0A0H2RFJ0"/>
<feature type="compositionally biased region" description="Basic residues" evidence="4">
    <location>
        <begin position="173"/>
        <end position="189"/>
    </location>
</feature>
<protein>
    <submittedName>
        <fullName evidence="5">Uncharacterized protein</fullName>
    </submittedName>
</protein>
<accession>A0A0H2RFJ0</accession>
<reference evidence="5 6" key="1">
    <citation type="submission" date="2015-04" db="EMBL/GenBank/DDBJ databases">
        <title>Complete genome sequence of Schizopora paradoxa KUC8140, a cosmopolitan wood degrader in East Asia.</title>
        <authorList>
            <consortium name="DOE Joint Genome Institute"/>
            <person name="Min B."/>
            <person name="Park H."/>
            <person name="Jang Y."/>
            <person name="Kim J.-J."/>
            <person name="Kim K.H."/>
            <person name="Pangilinan J."/>
            <person name="Lipzen A."/>
            <person name="Riley R."/>
            <person name="Grigoriev I.V."/>
            <person name="Spatafora J.W."/>
            <person name="Choi I.-G."/>
        </authorList>
    </citation>
    <scope>NUCLEOTIDE SEQUENCE [LARGE SCALE GENOMIC DNA]</scope>
    <source>
        <strain evidence="5 6">KUC8140</strain>
    </source>
</reference>
<name>A0A0H2RFJ0_9AGAM</name>
<evidence type="ECO:0000256" key="1">
    <source>
        <dbReference type="ARBA" id="ARBA00004123"/>
    </source>
</evidence>
<proteinExistence type="predicted"/>
<keyword evidence="3" id="KW-0539">Nucleus</keyword>
<dbReference type="Gene3D" id="3.90.530.10">
    <property type="entry name" value="XPA C-terminal domain"/>
    <property type="match status" value="1"/>
</dbReference>
<dbReference type="CDD" id="cd21075">
    <property type="entry name" value="DBD_XPA-like"/>
    <property type="match status" value="1"/>
</dbReference>
<dbReference type="Proteomes" id="UP000053477">
    <property type="component" value="Unassembled WGS sequence"/>
</dbReference>
<keyword evidence="6" id="KW-1185">Reference proteome</keyword>
<evidence type="ECO:0000313" key="5">
    <source>
        <dbReference type="EMBL" id="KLO10347.1"/>
    </source>
</evidence>
<gene>
    <name evidence="5" type="ORF">SCHPADRAFT_524922</name>
</gene>
<dbReference type="GO" id="GO:0005634">
    <property type="term" value="C:nucleus"/>
    <property type="evidence" value="ECO:0007669"/>
    <property type="project" value="UniProtKB-SubCell"/>
</dbReference>
<comment type="subcellular location">
    <subcellularLocation>
        <location evidence="1">Nucleus</location>
    </subcellularLocation>
</comment>
<dbReference type="AlphaFoldDB" id="A0A0H2RFJ0"/>
<dbReference type="SUPFAM" id="SSF46955">
    <property type="entry name" value="Putative DNA-binding domain"/>
    <property type="match status" value="1"/>
</dbReference>
<evidence type="ECO:0000256" key="3">
    <source>
        <dbReference type="ARBA" id="ARBA00023242"/>
    </source>
</evidence>
<dbReference type="InterPro" id="IPR009061">
    <property type="entry name" value="DNA-bd_dom_put_sf"/>
</dbReference>
<keyword evidence="2" id="KW-0862">Zinc</keyword>
<evidence type="ECO:0000256" key="4">
    <source>
        <dbReference type="SAM" id="MobiDB-lite"/>
    </source>
</evidence>
<evidence type="ECO:0000313" key="6">
    <source>
        <dbReference type="Proteomes" id="UP000053477"/>
    </source>
</evidence>
<sequence>MYFGLRSPSLCYFHVYRFANAIHSKCFEPSHCKLGPTIFSNVLTVFINIVSFIDRGLDCFSMASGLFGFELWRCVVLLVTKLGRSLLSQTLIGRLPLVYRLSLHFLGFLSLEMKHSSRLKERVAVNYDKTDAEEVEGSDAGQESDSKGEVYIAYLSAPDSDDEEYETPTSASSKKRKANTNGRATKKPKTTTEVTDTKPLPTDSSTWRKSKVAKGETITKGNAVKQYRLDPKNDFKELQYVRRATKEGYFMMLYSTREVERVAWSKHGSPEGFDFYLSKLKTRHNRSNSNSPQKNAFIEPVNEFVSISRSYDRQMASLKEDFPPLLWKNILSYLKSERESEFHFFNELSDDIRDKKKWIQQIRVAKAQGLQSSYPPRPSVGIPDSDSFDTLKEILEGAPVHDNVKWYDPPKGIWVYEDPATGDISHGWTNAFEDEVNEAVEAVIDEHGTKYRLPAQWMVYNAHVRCIGGLEYVPENYRSKAFWYDEAKRVFKGPLHTRELRN</sequence>
<dbReference type="EMBL" id="KQ086029">
    <property type="protein sequence ID" value="KLO10347.1"/>
    <property type="molecule type" value="Genomic_DNA"/>
</dbReference>
<organism evidence="5 6">
    <name type="scientific">Schizopora paradoxa</name>
    <dbReference type="NCBI Taxonomy" id="27342"/>
    <lineage>
        <taxon>Eukaryota</taxon>
        <taxon>Fungi</taxon>
        <taxon>Dikarya</taxon>
        <taxon>Basidiomycota</taxon>
        <taxon>Agaricomycotina</taxon>
        <taxon>Agaricomycetes</taxon>
        <taxon>Hymenochaetales</taxon>
        <taxon>Schizoporaceae</taxon>
        <taxon>Schizopora</taxon>
    </lineage>
</organism>
<dbReference type="InterPro" id="IPR037129">
    <property type="entry name" value="XPA_sf"/>
</dbReference>
<evidence type="ECO:0000256" key="2">
    <source>
        <dbReference type="ARBA" id="ARBA00022833"/>
    </source>
</evidence>
<dbReference type="OrthoDB" id="3058642at2759"/>